<dbReference type="Gene3D" id="3.40.50.2300">
    <property type="match status" value="1"/>
</dbReference>
<evidence type="ECO:0000259" key="2">
    <source>
        <dbReference type="SMART" id="SM00226"/>
    </source>
</evidence>
<accession>A0A679J9D4</accession>
<organism evidence="3">
    <name type="scientific">Variovorax paradoxus</name>
    <dbReference type="NCBI Taxonomy" id="34073"/>
    <lineage>
        <taxon>Bacteria</taxon>
        <taxon>Pseudomonadati</taxon>
        <taxon>Pseudomonadota</taxon>
        <taxon>Betaproteobacteria</taxon>
        <taxon>Burkholderiales</taxon>
        <taxon>Comamonadaceae</taxon>
        <taxon>Variovorax</taxon>
    </lineage>
</organism>
<dbReference type="GO" id="GO:0046685">
    <property type="term" value="P:response to arsenic-containing substance"/>
    <property type="evidence" value="ECO:0007669"/>
    <property type="project" value="UniProtKB-KW"/>
</dbReference>
<dbReference type="AlphaFoldDB" id="A0A679J9D4"/>
<feature type="domain" description="Phosphotyrosine protein phosphatase I" evidence="2">
    <location>
        <begin position="5"/>
        <end position="143"/>
    </location>
</feature>
<dbReference type="EMBL" id="LR743507">
    <property type="protein sequence ID" value="CAA2105188.1"/>
    <property type="molecule type" value="Genomic_DNA"/>
</dbReference>
<dbReference type="PANTHER" id="PTHR43428">
    <property type="entry name" value="ARSENATE REDUCTASE"/>
    <property type="match status" value="1"/>
</dbReference>
<protein>
    <recommendedName>
        <fullName evidence="2">Phosphotyrosine protein phosphatase I domain-containing protein</fullName>
    </recommendedName>
</protein>
<dbReference type="Pfam" id="PF01451">
    <property type="entry name" value="LMWPc"/>
    <property type="match status" value="1"/>
</dbReference>
<dbReference type="SUPFAM" id="SSF52788">
    <property type="entry name" value="Phosphotyrosine protein phosphatases I"/>
    <property type="match status" value="1"/>
</dbReference>
<evidence type="ECO:0000313" key="3">
    <source>
        <dbReference type="EMBL" id="CAA2105188.1"/>
    </source>
</evidence>
<name>A0A679J9D4_VARPD</name>
<evidence type="ECO:0000256" key="1">
    <source>
        <dbReference type="ARBA" id="ARBA00022849"/>
    </source>
</evidence>
<dbReference type="RefSeq" id="WP_339090724.1">
    <property type="nucleotide sequence ID" value="NZ_LR743507.1"/>
</dbReference>
<reference evidence="3" key="1">
    <citation type="submission" date="2019-12" db="EMBL/GenBank/DDBJ databases">
        <authorList>
            <person name="Cremers G."/>
        </authorList>
    </citation>
    <scope>NUCLEOTIDE SEQUENCE</scope>
    <source>
        <strain evidence="3">Vvax</strain>
    </source>
</reference>
<sequence length="164" mass="18008">MQKRIGVIFVSRRNSLRSILAEACLTHLDPKRFSASSCGQPGKVGREFHPAAIGALVSASMPVPTHAPRSWDDVARSVGTPAEFVITLDKDTEGRQPRWPGQPDGALWDYPDVAGGDDPEKVAHDAIQMLFSLRRRLELLISLPLHGGDRAAVRSDVRDLGYMR</sequence>
<dbReference type="SMART" id="SM00226">
    <property type="entry name" value="LMWPc"/>
    <property type="match status" value="1"/>
</dbReference>
<dbReference type="PANTHER" id="PTHR43428:SF1">
    <property type="entry name" value="ARSENATE REDUCTASE"/>
    <property type="match status" value="1"/>
</dbReference>
<dbReference type="InterPro" id="IPR036196">
    <property type="entry name" value="Ptyr_pPase_sf"/>
</dbReference>
<proteinExistence type="predicted"/>
<dbReference type="InterPro" id="IPR023485">
    <property type="entry name" value="Ptyr_pPase"/>
</dbReference>
<keyword evidence="1" id="KW-0059">Arsenical resistance</keyword>
<gene>
    <name evidence="3" type="ORF">VVAX_03130</name>
</gene>